<feature type="region of interest" description="Disordered" evidence="1">
    <location>
        <begin position="50"/>
        <end position="86"/>
    </location>
</feature>
<dbReference type="EMBL" id="BAAABX010000046">
    <property type="protein sequence ID" value="GAA0414642.1"/>
    <property type="molecule type" value="Genomic_DNA"/>
</dbReference>
<keyword evidence="2" id="KW-0812">Transmembrane</keyword>
<sequence>MVGTEDGTSGKRRRKYSPPVVASVAAAVLLAGGGGAYWAVAAGGGDDDGAPAPAAARGTPPPLALDAPGPGGGPAPGIAVGEPDPNGTRYRAAGTLPDGPRSSPVYLTGGEVTRDEVARLAGALGVTGEPRLADGLWTAGATAQPTVQVALKGPGNWSYSRYGIAGAKPCVHPGKDTPGEGAPPCPSHRDRPGGSDPAASRPVSEERAKAAALPVLKALGQQDAKLDAGRVFGAVRSVTADPVVDSLPTYGWQTALQVAADGRVAGGSGQLRMPAKGHDYPVVSAARALEELNRAGGPAKPLLGGCATPVPLGADDAAPPCPAAPPPREPVVIRGATFALSAQSVAGRPALVPSWLFAADVGGGTTVTVAQPAVDPKYLVKQASSAGAKPSPASPMRVTSYRADGRQLTLHFWGGMCSDYAASAEQSAAAVTVRVTGTEKEPGRPCVLAAREFDRNVPLEKPLDGRKVVDMVTGATVPRS</sequence>
<protein>
    <submittedName>
        <fullName evidence="3">Membrane protein</fullName>
    </submittedName>
</protein>
<evidence type="ECO:0000313" key="3">
    <source>
        <dbReference type="EMBL" id="GAA0414642.1"/>
    </source>
</evidence>
<feature type="region of interest" description="Disordered" evidence="1">
    <location>
        <begin position="171"/>
        <end position="206"/>
    </location>
</feature>
<comment type="caution">
    <text evidence="3">The sequence shown here is derived from an EMBL/GenBank/DDBJ whole genome shotgun (WGS) entry which is preliminary data.</text>
</comment>
<organism evidence="3 4">
    <name type="scientific">Streptomyces luteireticuli</name>
    <dbReference type="NCBI Taxonomy" id="173858"/>
    <lineage>
        <taxon>Bacteria</taxon>
        <taxon>Bacillati</taxon>
        <taxon>Actinomycetota</taxon>
        <taxon>Actinomycetes</taxon>
        <taxon>Kitasatosporales</taxon>
        <taxon>Streptomycetaceae</taxon>
        <taxon>Streptomyces</taxon>
    </lineage>
</organism>
<evidence type="ECO:0000256" key="2">
    <source>
        <dbReference type="SAM" id="Phobius"/>
    </source>
</evidence>
<gene>
    <name evidence="3" type="ORF">GCM10010357_39860</name>
</gene>
<keyword evidence="4" id="KW-1185">Reference proteome</keyword>
<feature type="compositionally biased region" description="Low complexity" evidence="1">
    <location>
        <begin position="50"/>
        <end position="68"/>
    </location>
</feature>
<feature type="transmembrane region" description="Helical" evidence="2">
    <location>
        <begin position="20"/>
        <end position="40"/>
    </location>
</feature>
<accession>A0ABN0YX60</accession>
<reference evidence="3 4" key="1">
    <citation type="journal article" date="2019" name="Int. J. Syst. Evol. Microbiol.">
        <title>The Global Catalogue of Microorganisms (GCM) 10K type strain sequencing project: providing services to taxonomists for standard genome sequencing and annotation.</title>
        <authorList>
            <consortium name="The Broad Institute Genomics Platform"/>
            <consortium name="The Broad Institute Genome Sequencing Center for Infectious Disease"/>
            <person name="Wu L."/>
            <person name="Ma J."/>
        </authorList>
    </citation>
    <scope>NUCLEOTIDE SEQUENCE [LARGE SCALE GENOMIC DNA]</scope>
    <source>
        <strain evidence="3 4">JCM 4788</strain>
    </source>
</reference>
<dbReference type="Proteomes" id="UP001500879">
    <property type="component" value="Unassembled WGS sequence"/>
</dbReference>
<proteinExistence type="predicted"/>
<keyword evidence="2" id="KW-0472">Membrane</keyword>
<evidence type="ECO:0000313" key="4">
    <source>
        <dbReference type="Proteomes" id="UP001500879"/>
    </source>
</evidence>
<keyword evidence="2" id="KW-1133">Transmembrane helix</keyword>
<evidence type="ECO:0000256" key="1">
    <source>
        <dbReference type="SAM" id="MobiDB-lite"/>
    </source>
</evidence>
<name>A0ABN0YX60_9ACTN</name>